<keyword evidence="3" id="KW-1185">Reference proteome</keyword>
<feature type="transmembrane region" description="Helical" evidence="1">
    <location>
        <begin position="122"/>
        <end position="144"/>
    </location>
</feature>
<proteinExistence type="predicted"/>
<reference evidence="2 3" key="1">
    <citation type="submission" date="2021-02" db="EMBL/GenBank/DDBJ databases">
        <title>Plant Genome Project.</title>
        <authorList>
            <person name="Zhang R.-G."/>
        </authorList>
    </citation>
    <scope>NUCLEOTIDE SEQUENCE [LARGE SCALE GENOMIC DNA]</scope>
    <source>
        <tissue evidence="2">Leaves</tissue>
    </source>
</reference>
<evidence type="ECO:0000313" key="3">
    <source>
        <dbReference type="Proteomes" id="UP000827721"/>
    </source>
</evidence>
<dbReference type="PANTHER" id="PTHR36784:SF1">
    <property type="entry name" value="HISTONE-LYSINE N-METHYLTRANSFERASE"/>
    <property type="match status" value="1"/>
</dbReference>
<keyword evidence="1" id="KW-0812">Transmembrane</keyword>
<accession>A0ABQ8I6V8</accession>
<name>A0ABQ8I6V8_9ROSI</name>
<dbReference type="PANTHER" id="PTHR36784">
    <property type="entry name" value="HISTONE-LYSINE N-METHYLTRANSFERASE"/>
    <property type="match status" value="1"/>
</dbReference>
<evidence type="ECO:0000256" key="1">
    <source>
        <dbReference type="SAM" id="Phobius"/>
    </source>
</evidence>
<protein>
    <submittedName>
        <fullName evidence="2">Uncharacterized protein</fullName>
    </submittedName>
</protein>
<evidence type="ECO:0000313" key="2">
    <source>
        <dbReference type="EMBL" id="KAH7572189.1"/>
    </source>
</evidence>
<keyword evidence="1" id="KW-0472">Membrane</keyword>
<sequence>MRAITKLTRKWRKSRDNDEFSLPTLDDTRPIDSQGLSSLSLSLSQYIPFQVSIFAYNFYPIQQEELVRSLERSHAQQSLVWKGVFAAFMFCFAAFLVYSIFQQASSPWELRYHAYFMEEIDSWMIIFADWIAVLACSVAIIGLLHNSKYHRRWIWYSCFAGIILAVFWLYYMLRLPKFRWDVIWLPFGPVGGAGICLYVDHLLSASSEEVRKLRSYMYAYKAS</sequence>
<feature type="transmembrane region" description="Helical" evidence="1">
    <location>
        <begin position="79"/>
        <end position="102"/>
    </location>
</feature>
<organism evidence="2 3">
    <name type="scientific">Xanthoceras sorbifolium</name>
    <dbReference type="NCBI Taxonomy" id="99658"/>
    <lineage>
        <taxon>Eukaryota</taxon>
        <taxon>Viridiplantae</taxon>
        <taxon>Streptophyta</taxon>
        <taxon>Embryophyta</taxon>
        <taxon>Tracheophyta</taxon>
        <taxon>Spermatophyta</taxon>
        <taxon>Magnoliopsida</taxon>
        <taxon>eudicotyledons</taxon>
        <taxon>Gunneridae</taxon>
        <taxon>Pentapetalae</taxon>
        <taxon>rosids</taxon>
        <taxon>malvids</taxon>
        <taxon>Sapindales</taxon>
        <taxon>Sapindaceae</taxon>
        <taxon>Xanthoceroideae</taxon>
        <taxon>Xanthoceras</taxon>
    </lineage>
</organism>
<dbReference type="Proteomes" id="UP000827721">
    <property type="component" value="Unassembled WGS sequence"/>
</dbReference>
<comment type="caution">
    <text evidence="2">The sequence shown here is derived from an EMBL/GenBank/DDBJ whole genome shotgun (WGS) entry which is preliminary data.</text>
</comment>
<gene>
    <name evidence="2" type="ORF">JRO89_XS04G0217300</name>
</gene>
<feature type="transmembrane region" description="Helical" evidence="1">
    <location>
        <begin position="153"/>
        <end position="171"/>
    </location>
</feature>
<keyword evidence="1" id="KW-1133">Transmembrane helix</keyword>
<feature type="transmembrane region" description="Helical" evidence="1">
    <location>
        <begin position="183"/>
        <end position="203"/>
    </location>
</feature>
<dbReference type="EMBL" id="JAFEMO010000004">
    <property type="protein sequence ID" value="KAH7572189.1"/>
    <property type="molecule type" value="Genomic_DNA"/>
</dbReference>